<proteinExistence type="predicted"/>
<dbReference type="AlphaFoldDB" id="A0A135W8H0"/>
<dbReference type="GO" id="GO:0007165">
    <property type="term" value="P:signal transduction"/>
    <property type="evidence" value="ECO:0007669"/>
    <property type="project" value="TreeGrafter"/>
</dbReference>
<evidence type="ECO:0000256" key="1">
    <source>
        <dbReference type="SAM" id="SignalP"/>
    </source>
</evidence>
<dbReference type="GO" id="GO:0006508">
    <property type="term" value="P:proteolysis"/>
    <property type="evidence" value="ECO:0007669"/>
    <property type="project" value="InterPro"/>
</dbReference>
<evidence type="ECO:0000313" key="3">
    <source>
        <dbReference type="EMBL" id="KXH81215.1"/>
    </source>
</evidence>
<reference evidence="4" key="1">
    <citation type="submission" date="2015-12" db="EMBL/GenBank/DDBJ databases">
        <title>Genome sequence of a biocontrol rhizobacterium Chryseobacterium kwangjuense strain KJ1R5 isolated from pepper (Capsicum annuum L.).</title>
        <authorList>
            <person name="Jeong J.-J."/>
            <person name="Park H."/>
            <person name="Mannaa M."/>
            <person name="Sang M.K."/>
            <person name="Choi I.-G."/>
            <person name="Kim K.D."/>
        </authorList>
    </citation>
    <scope>NUCLEOTIDE SEQUENCE [LARGE SCALE GENOMIC DNA]</scope>
    <source>
        <strain evidence="4">KJ1R5</strain>
    </source>
</reference>
<comment type="caution">
    <text evidence="3">The sequence shown here is derived from an EMBL/GenBank/DDBJ whole genome shotgun (WGS) entry which is preliminary data.</text>
</comment>
<keyword evidence="1" id="KW-0732">Signal</keyword>
<gene>
    <name evidence="3" type="ORF">AU378_15995</name>
</gene>
<organism evidence="3 4">
    <name type="scientific">Chryseobacterium kwangjuense</name>
    <dbReference type="NCBI Taxonomy" id="267125"/>
    <lineage>
        <taxon>Bacteria</taxon>
        <taxon>Pseudomonadati</taxon>
        <taxon>Bacteroidota</taxon>
        <taxon>Flavobacteriia</taxon>
        <taxon>Flavobacteriales</taxon>
        <taxon>Weeksellaceae</taxon>
        <taxon>Chryseobacterium group</taxon>
        <taxon>Chryseobacterium</taxon>
    </lineage>
</organism>
<feature type="signal peptide" evidence="1">
    <location>
        <begin position="1"/>
        <end position="21"/>
    </location>
</feature>
<accession>A0A135W8H0</accession>
<dbReference type="PANTHER" id="PTHR32060">
    <property type="entry name" value="TAIL-SPECIFIC PROTEASE"/>
    <property type="match status" value="1"/>
</dbReference>
<dbReference type="CDD" id="cd06567">
    <property type="entry name" value="Peptidase_S41"/>
    <property type="match status" value="1"/>
</dbReference>
<evidence type="ECO:0000259" key="2">
    <source>
        <dbReference type="SMART" id="SM00245"/>
    </source>
</evidence>
<protein>
    <submittedName>
        <fullName evidence="3">Peptidase S41</fullName>
    </submittedName>
</protein>
<dbReference type="SMART" id="SM00245">
    <property type="entry name" value="TSPc"/>
    <property type="match status" value="1"/>
</dbReference>
<dbReference type="Gene3D" id="3.30.750.44">
    <property type="match status" value="1"/>
</dbReference>
<dbReference type="Proteomes" id="UP000070513">
    <property type="component" value="Unassembled WGS sequence"/>
</dbReference>
<dbReference type="GO" id="GO:0008236">
    <property type="term" value="F:serine-type peptidase activity"/>
    <property type="evidence" value="ECO:0007669"/>
    <property type="project" value="InterPro"/>
</dbReference>
<dbReference type="RefSeq" id="WP_062652396.1">
    <property type="nucleotide sequence ID" value="NZ_LPUR01000016.1"/>
</dbReference>
<dbReference type="InterPro" id="IPR029045">
    <property type="entry name" value="ClpP/crotonase-like_dom_sf"/>
</dbReference>
<evidence type="ECO:0000313" key="4">
    <source>
        <dbReference type="Proteomes" id="UP000070513"/>
    </source>
</evidence>
<dbReference type="GO" id="GO:0004175">
    <property type="term" value="F:endopeptidase activity"/>
    <property type="evidence" value="ECO:0007669"/>
    <property type="project" value="TreeGrafter"/>
</dbReference>
<dbReference type="Gene3D" id="3.90.226.10">
    <property type="entry name" value="2-enoyl-CoA Hydratase, Chain A, domain 1"/>
    <property type="match status" value="1"/>
</dbReference>
<sequence>MKKKLITLGLMLFLASGTFNSCLEESESITEANRYTSSDVRSYADLFEIFWKVMDQRYNYFYEQKRNDGMDWNTVYKVYYPKFEALKSYNPNSGATDAEYQADAEKARQYFTEIVDPIIDRHFNVKIKMPYTKAGISITYTFFGGMKTKGPNTYPFDSKYGYMKDRLEDGALLSNNFLLAGNLKANPGVYYFSFKSFGLSSAMKINLLDKYLSPDPGNNLVLTPAAIESSAELNAITNVTTRNQVRDFTVNILNQWNSFPTSVDIKSFNEQIKNFKGTEVLSDQFLTLTQQTLTQSNNLVKYNLASTYASVSTNETLPYIQWFMQKMDEHAKYGYNLPQFQTAANTILSRAPFYKKFLNPLRNGDIKKIIIDLRSNGGGAVVDARFFSDRFITKNAIAYYQRTKEGNGQYNYTPWVPVQTKPHLFGIPKNIPTVILTDKGSASMSEMTTLMLKSQGAHVISMGDYSAGATAGLGGPDDFNGGTRDVVAGGILEFYMPLMAAKDANGNVIEGIGIQPDIYLTPPTDAELQQMKNSPTTFVDRVIDEALKYLSTK</sequence>
<dbReference type="EMBL" id="LPUR01000016">
    <property type="protein sequence ID" value="KXH81215.1"/>
    <property type="molecule type" value="Genomic_DNA"/>
</dbReference>
<reference evidence="3 4" key="2">
    <citation type="journal article" date="2016" name="Genome Announc.">
        <title>Draft Genome Sequence of a Biocontrol Rhizobacterium, Chryseobacterium kwangjuense Strain KJ1R5, Isolated from Pepper (Capsicum annuum).</title>
        <authorList>
            <person name="Jeong J.J."/>
            <person name="Park H."/>
            <person name="Park B.H."/>
            <person name="Mannaa M."/>
            <person name="Sang M.K."/>
            <person name="Choi I.G."/>
            <person name="Kim K.D."/>
        </authorList>
    </citation>
    <scope>NUCLEOTIDE SEQUENCE [LARGE SCALE GENOMIC DNA]</scope>
    <source>
        <strain evidence="3 4">KJ1R5</strain>
    </source>
</reference>
<dbReference type="OrthoDB" id="5480566at2"/>
<name>A0A135W8H0_9FLAO</name>
<dbReference type="Pfam" id="PF03572">
    <property type="entry name" value="Peptidase_S41"/>
    <property type="match status" value="1"/>
</dbReference>
<dbReference type="InterPro" id="IPR005151">
    <property type="entry name" value="Tail-specific_protease"/>
</dbReference>
<feature type="domain" description="Tail specific protease" evidence="2">
    <location>
        <begin position="292"/>
        <end position="521"/>
    </location>
</feature>
<feature type="chain" id="PRO_5007467479" evidence="1">
    <location>
        <begin position="22"/>
        <end position="553"/>
    </location>
</feature>
<dbReference type="GO" id="GO:0030288">
    <property type="term" value="C:outer membrane-bounded periplasmic space"/>
    <property type="evidence" value="ECO:0007669"/>
    <property type="project" value="TreeGrafter"/>
</dbReference>
<dbReference type="SUPFAM" id="SSF52096">
    <property type="entry name" value="ClpP/crotonase"/>
    <property type="match status" value="1"/>
</dbReference>
<dbReference type="PANTHER" id="PTHR32060:SF30">
    <property type="entry name" value="CARBOXY-TERMINAL PROCESSING PROTEASE CTPA"/>
    <property type="match status" value="1"/>
</dbReference>